<evidence type="ECO:0000256" key="1">
    <source>
        <dbReference type="SAM" id="MobiDB-lite"/>
    </source>
</evidence>
<dbReference type="EMBL" id="JADGJD010000408">
    <property type="protein sequence ID" value="KAJ3051320.1"/>
    <property type="molecule type" value="Genomic_DNA"/>
</dbReference>
<name>A0AAD5SJ54_9FUNG</name>
<keyword evidence="2" id="KW-0732">Signal</keyword>
<comment type="caution">
    <text evidence="3">The sequence shown here is derived from an EMBL/GenBank/DDBJ whole genome shotgun (WGS) entry which is preliminary data.</text>
</comment>
<protein>
    <submittedName>
        <fullName evidence="3">Uncharacterized protein</fullName>
    </submittedName>
</protein>
<sequence length="188" mass="18928">MKSTTILAVLAAAVDPITVSAQGPCDLRVYDACRDAANIFMESTCNPLNQPPNLGKTVQNSTVTLFDACKCYQASQVVLCYQQCSSNNTLQAELNGGAIPSQTAICNAAQLNPARLPTPPPWQTFFASTTTSSVKATGTGTASASGSPTGTSAGQGGSSGAIAATEVDAGKIVAMGGLALVGVVALLL</sequence>
<organism evidence="3 4">
    <name type="scientific">Rhizophlyctis rosea</name>
    <dbReference type="NCBI Taxonomy" id="64517"/>
    <lineage>
        <taxon>Eukaryota</taxon>
        <taxon>Fungi</taxon>
        <taxon>Fungi incertae sedis</taxon>
        <taxon>Chytridiomycota</taxon>
        <taxon>Chytridiomycota incertae sedis</taxon>
        <taxon>Chytridiomycetes</taxon>
        <taxon>Rhizophlyctidales</taxon>
        <taxon>Rhizophlyctidaceae</taxon>
        <taxon>Rhizophlyctis</taxon>
    </lineage>
</organism>
<feature type="region of interest" description="Disordered" evidence="1">
    <location>
        <begin position="137"/>
        <end position="158"/>
    </location>
</feature>
<evidence type="ECO:0000256" key="2">
    <source>
        <dbReference type="SAM" id="SignalP"/>
    </source>
</evidence>
<dbReference type="AlphaFoldDB" id="A0AAD5SJ54"/>
<dbReference type="Proteomes" id="UP001212841">
    <property type="component" value="Unassembled WGS sequence"/>
</dbReference>
<feature type="chain" id="PRO_5042107852" evidence="2">
    <location>
        <begin position="22"/>
        <end position="188"/>
    </location>
</feature>
<keyword evidence="4" id="KW-1185">Reference proteome</keyword>
<feature type="compositionally biased region" description="Low complexity" evidence="1">
    <location>
        <begin position="137"/>
        <end position="152"/>
    </location>
</feature>
<accession>A0AAD5SJ54</accession>
<proteinExistence type="predicted"/>
<evidence type="ECO:0000313" key="3">
    <source>
        <dbReference type="EMBL" id="KAJ3051320.1"/>
    </source>
</evidence>
<evidence type="ECO:0000313" key="4">
    <source>
        <dbReference type="Proteomes" id="UP001212841"/>
    </source>
</evidence>
<feature type="signal peptide" evidence="2">
    <location>
        <begin position="1"/>
        <end position="21"/>
    </location>
</feature>
<gene>
    <name evidence="3" type="ORF">HK097_007677</name>
</gene>
<reference evidence="3" key="1">
    <citation type="submission" date="2020-05" db="EMBL/GenBank/DDBJ databases">
        <title>Phylogenomic resolution of chytrid fungi.</title>
        <authorList>
            <person name="Stajich J.E."/>
            <person name="Amses K."/>
            <person name="Simmons R."/>
            <person name="Seto K."/>
            <person name="Myers J."/>
            <person name="Bonds A."/>
            <person name="Quandt C.A."/>
            <person name="Barry K."/>
            <person name="Liu P."/>
            <person name="Grigoriev I."/>
            <person name="Longcore J.E."/>
            <person name="James T.Y."/>
        </authorList>
    </citation>
    <scope>NUCLEOTIDE SEQUENCE</scope>
    <source>
        <strain evidence="3">JEL0318</strain>
    </source>
</reference>